<dbReference type="Proteomes" id="UP000002009">
    <property type="component" value="Chromosome 4"/>
</dbReference>
<dbReference type="AlphaFoldDB" id="C1E3G3"/>
<feature type="compositionally biased region" description="Low complexity" evidence="1">
    <location>
        <begin position="152"/>
        <end position="174"/>
    </location>
</feature>
<feature type="region of interest" description="Disordered" evidence="1">
    <location>
        <begin position="152"/>
        <end position="197"/>
    </location>
</feature>
<accession>C1E3G3</accession>
<keyword evidence="3" id="KW-0732">Signal</keyword>
<evidence type="ECO:0000256" key="2">
    <source>
        <dbReference type="SAM" id="Phobius"/>
    </source>
</evidence>
<dbReference type="InParanoid" id="C1E3G3"/>
<gene>
    <name evidence="4" type="ORF">MICPUN_57672</name>
</gene>
<feature type="region of interest" description="Disordered" evidence="1">
    <location>
        <begin position="229"/>
        <end position="251"/>
    </location>
</feature>
<dbReference type="RefSeq" id="XP_002501673.1">
    <property type="nucleotide sequence ID" value="XM_002501627.1"/>
</dbReference>
<evidence type="ECO:0000313" key="5">
    <source>
        <dbReference type="Proteomes" id="UP000002009"/>
    </source>
</evidence>
<dbReference type="GeneID" id="8242576"/>
<protein>
    <submittedName>
        <fullName evidence="4">Uncharacterized protein</fullName>
    </submittedName>
</protein>
<dbReference type="KEGG" id="mis:MICPUN_57672"/>
<keyword evidence="5" id="KW-1185">Reference proteome</keyword>
<keyword evidence="2" id="KW-0812">Transmembrane</keyword>
<reference evidence="4 5" key="1">
    <citation type="journal article" date="2009" name="Science">
        <title>Green evolution and dynamic adaptations revealed by genomes of the marine picoeukaryotes Micromonas.</title>
        <authorList>
            <person name="Worden A.Z."/>
            <person name="Lee J.H."/>
            <person name="Mock T."/>
            <person name="Rouze P."/>
            <person name="Simmons M.P."/>
            <person name="Aerts A.L."/>
            <person name="Allen A.E."/>
            <person name="Cuvelier M.L."/>
            <person name="Derelle E."/>
            <person name="Everett M.V."/>
            <person name="Foulon E."/>
            <person name="Grimwood J."/>
            <person name="Gundlach H."/>
            <person name="Henrissat B."/>
            <person name="Napoli C."/>
            <person name="McDonald S.M."/>
            <person name="Parker M.S."/>
            <person name="Rombauts S."/>
            <person name="Salamov A."/>
            <person name="Von Dassow P."/>
            <person name="Badger J.H."/>
            <person name="Coutinho P.M."/>
            <person name="Demir E."/>
            <person name="Dubchak I."/>
            <person name="Gentemann C."/>
            <person name="Eikrem W."/>
            <person name="Gready J.E."/>
            <person name="John U."/>
            <person name="Lanier W."/>
            <person name="Lindquist E.A."/>
            <person name="Lucas S."/>
            <person name="Mayer K.F."/>
            <person name="Moreau H."/>
            <person name="Not F."/>
            <person name="Otillar R."/>
            <person name="Panaud O."/>
            <person name="Pangilinan J."/>
            <person name="Paulsen I."/>
            <person name="Piegu B."/>
            <person name="Poliakov A."/>
            <person name="Robbens S."/>
            <person name="Schmutz J."/>
            <person name="Toulza E."/>
            <person name="Wyss T."/>
            <person name="Zelensky A."/>
            <person name="Zhou K."/>
            <person name="Armbrust E.V."/>
            <person name="Bhattacharya D."/>
            <person name="Goodenough U.W."/>
            <person name="Van de Peer Y."/>
            <person name="Grigoriev I.V."/>
        </authorList>
    </citation>
    <scope>NUCLEOTIDE SEQUENCE [LARGE SCALE GENOMIC DNA]</scope>
    <source>
        <strain evidence="5">RCC299 / NOUM17</strain>
    </source>
</reference>
<evidence type="ECO:0000256" key="1">
    <source>
        <dbReference type="SAM" id="MobiDB-lite"/>
    </source>
</evidence>
<keyword evidence="2" id="KW-0472">Membrane</keyword>
<feature type="chain" id="PRO_5002908919" evidence="3">
    <location>
        <begin position="24"/>
        <end position="297"/>
    </location>
</feature>
<feature type="compositionally biased region" description="Basic and acidic residues" evidence="1">
    <location>
        <begin position="178"/>
        <end position="193"/>
    </location>
</feature>
<feature type="signal peptide" evidence="3">
    <location>
        <begin position="1"/>
        <end position="23"/>
    </location>
</feature>
<evidence type="ECO:0000313" key="4">
    <source>
        <dbReference type="EMBL" id="ACO62931.1"/>
    </source>
</evidence>
<evidence type="ECO:0000256" key="3">
    <source>
        <dbReference type="SAM" id="SignalP"/>
    </source>
</evidence>
<proteinExistence type="predicted"/>
<keyword evidence="2" id="KW-1133">Transmembrane helix</keyword>
<name>C1E3G3_MICCC</name>
<feature type="transmembrane region" description="Helical" evidence="2">
    <location>
        <begin position="255"/>
        <end position="278"/>
    </location>
</feature>
<dbReference type="EMBL" id="CP001325">
    <property type="protein sequence ID" value="ACO62931.1"/>
    <property type="molecule type" value="Genomic_DNA"/>
</dbReference>
<sequence>MRRRAPSLALLALLATAVNRVGASEETLVAVPLVVSGAAGPDPDPVSCAAEFFPADFDRDGTLAPCFRVAALRDDDVNDGAEEEAQLCSACVDAVGDVLLPRMLAARMDPTIADAVTACLFAALPAATDAGVPVFAVVDRCDLLSLGAAGALSRNTPETDTPTEPTAFEPTEPTELPEPTRPKPEPRPRDPRYPDTGLTAAADAAEAIDGDEERSKKATPGATMAVFAAAADDEKEEPSSPSPPPKRRRGLSDGAIVSIAIVCVAGSVLPISLLVACLHARRRKREEKLVRDLEGAG</sequence>
<organism evidence="4 5">
    <name type="scientific">Micromonas commoda (strain RCC299 / NOUM17 / CCMP2709)</name>
    <name type="common">Picoplanktonic green alga</name>
    <dbReference type="NCBI Taxonomy" id="296587"/>
    <lineage>
        <taxon>Eukaryota</taxon>
        <taxon>Viridiplantae</taxon>
        <taxon>Chlorophyta</taxon>
        <taxon>Mamiellophyceae</taxon>
        <taxon>Mamiellales</taxon>
        <taxon>Mamiellaceae</taxon>
        <taxon>Micromonas</taxon>
    </lineage>
</organism>